<protein>
    <submittedName>
        <fullName evidence="8">Related to PEX29 - peroxisomal integral membrane peroxin</fullName>
    </submittedName>
</protein>
<feature type="transmembrane region" description="Helical" evidence="6">
    <location>
        <begin position="133"/>
        <end position="163"/>
    </location>
</feature>
<feature type="compositionally biased region" description="Low complexity" evidence="5">
    <location>
        <begin position="15"/>
        <end position="51"/>
    </location>
</feature>
<keyword evidence="2 6" id="KW-0812">Transmembrane</keyword>
<dbReference type="Proteomes" id="UP001294444">
    <property type="component" value="Unassembled WGS sequence"/>
</dbReference>
<evidence type="ECO:0000256" key="5">
    <source>
        <dbReference type="SAM" id="MobiDB-lite"/>
    </source>
</evidence>
<feature type="compositionally biased region" description="Polar residues" evidence="5">
    <location>
        <begin position="1"/>
        <end position="13"/>
    </location>
</feature>
<dbReference type="EMBL" id="OAPG01000018">
    <property type="protein sequence ID" value="SNX87314.1"/>
    <property type="molecule type" value="Genomic_DNA"/>
</dbReference>
<evidence type="ECO:0000256" key="6">
    <source>
        <dbReference type="SAM" id="Phobius"/>
    </source>
</evidence>
<evidence type="ECO:0000256" key="3">
    <source>
        <dbReference type="ARBA" id="ARBA00022989"/>
    </source>
</evidence>
<feature type="domain" description="TECPR1-like DysF" evidence="7">
    <location>
        <begin position="93"/>
        <end position="477"/>
    </location>
</feature>
<feature type="region of interest" description="Disordered" evidence="5">
    <location>
        <begin position="1"/>
        <end position="56"/>
    </location>
</feature>
<evidence type="ECO:0000313" key="9">
    <source>
        <dbReference type="Proteomes" id="UP001294444"/>
    </source>
</evidence>
<evidence type="ECO:0000256" key="4">
    <source>
        <dbReference type="ARBA" id="ARBA00023136"/>
    </source>
</evidence>
<accession>A0AAJ5C8B0</accession>
<organism evidence="8 9">
    <name type="scientific">Melanopsichium pennsylvanicum</name>
    <dbReference type="NCBI Taxonomy" id="63383"/>
    <lineage>
        <taxon>Eukaryota</taxon>
        <taxon>Fungi</taxon>
        <taxon>Dikarya</taxon>
        <taxon>Basidiomycota</taxon>
        <taxon>Ustilaginomycotina</taxon>
        <taxon>Ustilaginomycetes</taxon>
        <taxon>Ustilaginales</taxon>
        <taxon>Ustilaginaceae</taxon>
        <taxon>Melanopsichium</taxon>
    </lineage>
</organism>
<evidence type="ECO:0000256" key="2">
    <source>
        <dbReference type="ARBA" id="ARBA00022692"/>
    </source>
</evidence>
<comment type="subcellular location">
    <subcellularLocation>
        <location evidence="1">Membrane</location>
        <topology evidence="1">Multi-pass membrane protein</topology>
    </subcellularLocation>
</comment>
<evidence type="ECO:0000313" key="8">
    <source>
        <dbReference type="EMBL" id="SNX87314.1"/>
    </source>
</evidence>
<evidence type="ECO:0000259" key="7">
    <source>
        <dbReference type="Pfam" id="PF06398"/>
    </source>
</evidence>
<dbReference type="Pfam" id="PF06398">
    <property type="entry name" value="Pex24p"/>
    <property type="match status" value="1"/>
</dbReference>
<dbReference type="PANTHER" id="PTHR28304">
    <property type="entry name" value="PEROXISOMAL MEMBRANE PROTEIN PEX29"/>
    <property type="match status" value="1"/>
</dbReference>
<dbReference type="PANTHER" id="PTHR28304:SF2">
    <property type="entry name" value="PEROXISOMAL MEMBRANE PROTEIN PEX29"/>
    <property type="match status" value="1"/>
</dbReference>
<feature type="transmembrane region" description="Helical" evidence="6">
    <location>
        <begin position="276"/>
        <end position="296"/>
    </location>
</feature>
<reference evidence="8" key="1">
    <citation type="submission" date="2023-10" db="EMBL/GenBank/DDBJ databases">
        <authorList>
            <person name="Guldener U."/>
        </authorList>
    </citation>
    <scope>NUCLEOTIDE SEQUENCE</scope>
    <source>
        <strain evidence="8">Mp4</strain>
    </source>
</reference>
<dbReference type="AlphaFoldDB" id="A0AAJ5C8B0"/>
<evidence type="ECO:0000256" key="1">
    <source>
        <dbReference type="ARBA" id="ARBA00004141"/>
    </source>
</evidence>
<keyword evidence="4 6" id="KW-0472">Membrane</keyword>
<keyword evidence="9" id="KW-1185">Reference proteome</keyword>
<keyword evidence="3 6" id="KW-1133">Transmembrane helix</keyword>
<name>A0AAJ5C8B0_9BASI</name>
<dbReference type="GO" id="GO:0005778">
    <property type="term" value="C:peroxisomal membrane"/>
    <property type="evidence" value="ECO:0007669"/>
    <property type="project" value="TreeGrafter"/>
</dbReference>
<proteinExistence type="predicted"/>
<dbReference type="InterPro" id="IPR052816">
    <property type="entry name" value="Peroxisomal_Membrane_PEX28-32"/>
</dbReference>
<dbReference type="InterPro" id="IPR010482">
    <property type="entry name" value="TECPR1-like_DysF"/>
</dbReference>
<sequence length="562" mass="62967">MDDPSASPTSVKARNSLLSNSLYPSSSPKPTRRLSSSSSSVYSTCSTSEMSTSRSTGGLFQQTSMALQNFAIESILAASAAPPRLPVAQNKEPLSLPTTTKNFRGFVQKSGPMFWFQDGVEATLMWQDASWTLMWMAIWAVISVYPWMLLLAPSMILSIILVMTHKARYQDSMTHNIARKQVPKSPNSKSKSTVDLYAHNNASPAEVLDYATSLPTATGEGIAQPPLTPNPPHEGTVKYYENLRDIQNMMRMIIDGYDLLAPTVPYLNWSSYTRSLHILQLSLLTTLLMFFVAPYVPYRAVMLFAGEGVFIVNHPWTKPALEGVLKRMETSGQGRKLIRIVKEGGHRVREWIELDGLDDHVWEKGWRNVEVFENERFSKMKKGASSSGVVGGWSAHNLRMDERMAWTKGPDGWSQDQLDVLPGSKIDISRQVGMKLESGWEWVEGDDWRIDWGGSWSTVGVDDEGYVYTDSSWQKPASFAYGHGGGLPDYPPSIFDFQNLDHVDNSQTDHQDQVHGENHVVASDTTSVLSALSAGMVDHHPKKMRAETRRRRWLRRAVRTCD</sequence>
<comment type="caution">
    <text evidence="8">The sequence shown here is derived from an EMBL/GenBank/DDBJ whole genome shotgun (WGS) entry which is preliminary data.</text>
</comment>
<gene>
    <name evidence="8" type="ORF">MEPE_06024</name>
</gene>
<dbReference type="GO" id="GO:0007031">
    <property type="term" value="P:peroxisome organization"/>
    <property type="evidence" value="ECO:0007669"/>
    <property type="project" value="UniProtKB-ARBA"/>
</dbReference>